<evidence type="ECO:0000259" key="3">
    <source>
        <dbReference type="PROSITE" id="PS51471"/>
    </source>
</evidence>
<dbReference type="AlphaFoldDB" id="A0A0D1W6L9"/>
<keyword evidence="2" id="KW-0479">Metal-binding</keyword>
<dbReference type="PRINTS" id="PR00682">
    <property type="entry name" value="IPNSYNTHASE"/>
</dbReference>
<dbReference type="GO" id="GO:0016491">
    <property type="term" value="F:oxidoreductase activity"/>
    <property type="evidence" value="ECO:0007669"/>
    <property type="project" value="UniProtKB-KW"/>
</dbReference>
<dbReference type="InterPro" id="IPR026992">
    <property type="entry name" value="DIOX_N"/>
</dbReference>
<dbReference type="STRING" id="1016849.A0A0D1W6L9"/>
<dbReference type="SUPFAM" id="SSF51197">
    <property type="entry name" value="Clavaminate synthase-like"/>
    <property type="match status" value="1"/>
</dbReference>
<dbReference type="PROSITE" id="PS51471">
    <property type="entry name" value="FE2OG_OXY"/>
    <property type="match status" value="1"/>
</dbReference>
<keyword evidence="2" id="KW-0560">Oxidoreductase</keyword>
<dbReference type="OrthoDB" id="288590at2759"/>
<keyword evidence="2" id="KW-0408">Iron</keyword>
<dbReference type="Pfam" id="PF14226">
    <property type="entry name" value="DIOX_N"/>
    <property type="match status" value="1"/>
</dbReference>
<reference evidence="4 5" key="1">
    <citation type="submission" date="2015-01" db="EMBL/GenBank/DDBJ databases">
        <title>The Genome Sequence of Exophiala sideris CBS121828.</title>
        <authorList>
            <consortium name="The Broad Institute Genomics Platform"/>
            <person name="Cuomo C."/>
            <person name="de Hoog S."/>
            <person name="Gorbushina A."/>
            <person name="Stielow B."/>
            <person name="Teixiera M."/>
            <person name="Abouelleil A."/>
            <person name="Chapman S.B."/>
            <person name="Priest M."/>
            <person name="Young S.K."/>
            <person name="Wortman J."/>
            <person name="Nusbaum C."/>
            <person name="Birren B."/>
        </authorList>
    </citation>
    <scope>NUCLEOTIDE SEQUENCE [LARGE SCALE GENOMIC DNA]</scope>
    <source>
        <strain evidence="4 5">CBS 121828</strain>
    </source>
</reference>
<dbReference type="Proteomes" id="UP000053599">
    <property type="component" value="Unassembled WGS sequence"/>
</dbReference>
<dbReference type="Gene3D" id="2.60.120.330">
    <property type="entry name" value="B-lactam Antibiotic, Isopenicillin N Synthase, Chain"/>
    <property type="match status" value="1"/>
</dbReference>
<evidence type="ECO:0000313" key="4">
    <source>
        <dbReference type="EMBL" id="KIV84345.1"/>
    </source>
</evidence>
<comment type="similarity">
    <text evidence="1 2">Belongs to the iron/ascorbate-dependent oxidoreductase family.</text>
</comment>
<dbReference type="Pfam" id="PF03171">
    <property type="entry name" value="2OG-FeII_Oxy"/>
    <property type="match status" value="1"/>
</dbReference>
<dbReference type="FunFam" id="2.60.120.330:FF:000030">
    <property type="entry name" value="Thymine dioxygenase"/>
    <property type="match status" value="1"/>
</dbReference>
<dbReference type="InterPro" id="IPR005123">
    <property type="entry name" value="Oxoglu/Fe-dep_dioxygenase_dom"/>
</dbReference>
<dbReference type="HOGENOM" id="CLU_010119_6_1_1"/>
<protein>
    <recommendedName>
        <fullName evidence="3">Fe2OG dioxygenase domain-containing protein</fullName>
    </recommendedName>
</protein>
<dbReference type="InterPro" id="IPR027443">
    <property type="entry name" value="IPNS-like_sf"/>
</dbReference>
<organism evidence="4 5">
    <name type="scientific">Exophiala sideris</name>
    <dbReference type="NCBI Taxonomy" id="1016849"/>
    <lineage>
        <taxon>Eukaryota</taxon>
        <taxon>Fungi</taxon>
        <taxon>Dikarya</taxon>
        <taxon>Ascomycota</taxon>
        <taxon>Pezizomycotina</taxon>
        <taxon>Eurotiomycetes</taxon>
        <taxon>Chaetothyriomycetidae</taxon>
        <taxon>Chaetothyriales</taxon>
        <taxon>Herpotrichiellaceae</taxon>
        <taxon>Exophiala</taxon>
    </lineage>
</organism>
<dbReference type="PANTHER" id="PTHR47990">
    <property type="entry name" value="2-OXOGLUTARATE (2OG) AND FE(II)-DEPENDENT OXYGENASE SUPERFAMILY PROTEIN-RELATED"/>
    <property type="match status" value="1"/>
</dbReference>
<evidence type="ECO:0000313" key="5">
    <source>
        <dbReference type="Proteomes" id="UP000053599"/>
    </source>
</evidence>
<feature type="domain" description="Fe2OG dioxygenase" evidence="3">
    <location>
        <begin position="194"/>
        <end position="305"/>
    </location>
</feature>
<evidence type="ECO:0000256" key="1">
    <source>
        <dbReference type="ARBA" id="ARBA00008056"/>
    </source>
</evidence>
<dbReference type="InterPro" id="IPR050231">
    <property type="entry name" value="Iron_ascorbate_oxido_reductase"/>
</dbReference>
<dbReference type="EMBL" id="KN846951">
    <property type="protein sequence ID" value="KIV84345.1"/>
    <property type="molecule type" value="Genomic_DNA"/>
</dbReference>
<evidence type="ECO:0000256" key="2">
    <source>
        <dbReference type="RuleBase" id="RU003682"/>
    </source>
</evidence>
<proteinExistence type="inferred from homology"/>
<dbReference type="InterPro" id="IPR044861">
    <property type="entry name" value="IPNS-like_FE2OG_OXY"/>
</dbReference>
<dbReference type="GO" id="GO:0044283">
    <property type="term" value="P:small molecule biosynthetic process"/>
    <property type="evidence" value="ECO:0007669"/>
    <property type="project" value="UniProtKB-ARBA"/>
</dbReference>
<accession>A0A0D1W6L9</accession>
<sequence length="343" mass="39297">MPHSTQETDNPSMAIKPADLAIPIIDLEPMRSGNPDDAHKTGTQVYEAFKSVGFAYIKNHGLPQELLDQAFEWSRKFFALSADDKAKAPHPPYGWWHRGYSGVGREKVVQMVYDQESIADLRKVPDFKESFELGREDDEHTPNIWFPEETLPGFREFFTTFYETCYAVELSLLSAIALGMDLPEHFFQEYHTKKDNQIRLLHYPPVEAELLRGGSMERIAAHSDFGTMTLLFQDEVGGLEVEDVYEKGKFNPAPYIPGTIVVNIGDFLQRWSNDTLKSTLHRVRAPPLVQGITKARYSIPYFVTANRDRTIDCLPGCFSEDKPKKYEPINSREYIEMRLNATY</sequence>
<name>A0A0D1W6L9_9EURO</name>
<dbReference type="GO" id="GO:0046872">
    <property type="term" value="F:metal ion binding"/>
    <property type="evidence" value="ECO:0007669"/>
    <property type="project" value="UniProtKB-KW"/>
</dbReference>
<gene>
    <name evidence="4" type="ORF">PV11_00129</name>
</gene>